<reference evidence="6" key="1">
    <citation type="submission" date="2023-10" db="EMBL/GenBank/DDBJ databases">
        <title>Genome assembly of Pristionchus species.</title>
        <authorList>
            <person name="Yoshida K."/>
            <person name="Sommer R.J."/>
        </authorList>
    </citation>
    <scope>NUCLEOTIDE SEQUENCE</scope>
    <source>
        <strain evidence="6">RS5133</strain>
    </source>
</reference>
<dbReference type="GO" id="GO:0009986">
    <property type="term" value="C:cell surface"/>
    <property type="evidence" value="ECO:0007669"/>
    <property type="project" value="InterPro"/>
</dbReference>
<name>A0AAV5WXS9_9BILA</name>
<comment type="caution">
    <text evidence="6">The sequence shown here is derived from an EMBL/GenBank/DDBJ whole genome shotgun (WGS) entry which is preliminary data.</text>
</comment>
<feature type="transmembrane region" description="Helical" evidence="5">
    <location>
        <begin position="23"/>
        <end position="43"/>
    </location>
</feature>
<dbReference type="Gene3D" id="2.60.40.3330">
    <property type="match status" value="1"/>
</dbReference>
<feature type="non-terminal residue" evidence="6">
    <location>
        <position position="1"/>
    </location>
</feature>
<keyword evidence="5" id="KW-0812">Transmembrane</keyword>
<evidence type="ECO:0000256" key="5">
    <source>
        <dbReference type="SAM" id="Phobius"/>
    </source>
</evidence>
<dbReference type="PANTHER" id="PTHR21700">
    <property type="entry name" value="TRANSTHYRETIN-LIKE FAMILY PROTEIN-RELATED"/>
    <property type="match status" value="1"/>
</dbReference>
<keyword evidence="5" id="KW-0472">Membrane</keyword>
<dbReference type="PANTHER" id="PTHR21700:SF30">
    <property type="entry name" value="TRANSTHYRETIN-LIKE FAMILY PROTEIN"/>
    <property type="match status" value="1"/>
</dbReference>
<keyword evidence="5" id="KW-1133">Transmembrane helix</keyword>
<evidence type="ECO:0000313" key="7">
    <source>
        <dbReference type="Proteomes" id="UP001432322"/>
    </source>
</evidence>
<keyword evidence="7" id="KW-1185">Reference proteome</keyword>
<dbReference type="InterPro" id="IPR038479">
    <property type="entry name" value="Transthyretin-like_sf"/>
</dbReference>
<evidence type="ECO:0008006" key="8">
    <source>
        <dbReference type="Google" id="ProtNLM"/>
    </source>
</evidence>
<dbReference type="GO" id="GO:0005576">
    <property type="term" value="C:extracellular region"/>
    <property type="evidence" value="ECO:0007669"/>
    <property type="project" value="UniProtKB-SubCell"/>
</dbReference>
<dbReference type="Proteomes" id="UP001432322">
    <property type="component" value="Unassembled WGS sequence"/>
</dbReference>
<evidence type="ECO:0000256" key="1">
    <source>
        <dbReference type="ARBA" id="ARBA00004613"/>
    </source>
</evidence>
<evidence type="ECO:0000256" key="2">
    <source>
        <dbReference type="ARBA" id="ARBA00010112"/>
    </source>
</evidence>
<comment type="subcellular location">
    <subcellularLocation>
        <location evidence="1">Secreted</location>
    </subcellularLocation>
</comment>
<dbReference type="InterPro" id="IPR001534">
    <property type="entry name" value="Transthyretin-like"/>
</dbReference>
<dbReference type="EMBL" id="BTSY01000007">
    <property type="protein sequence ID" value="GMT35068.1"/>
    <property type="molecule type" value="Genomic_DNA"/>
</dbReference>
<evidence type="ECO:0000256" key="3">
    <source>
        <dbReference type="ARBA" id="ARBA00022525"/>
    </source>
</evidence>
<comment type="similarity">
    <text evidence="2">Belongs to the nematode transthyretin-like family.</text>
</comment>
<dbReference type="Pfam" id="PF01060">
    <property type="entry name" value="TTR-52"/>
    <property type="match status" value="1"/>
</dbReference>
<evidence type="ECO:0000313" key="6">
    <source>
        <dbReference type="EMBL" id="GMT35068.1"/>
    </source>
</evidence>
<sequence>GPFYAVTVLICSCFVIECLSNCYLVMTKLSLVVLLSIIGLLAAKMQNVTVTGVLECKGKYLWGTLVELMEKDTADPDDLLDTTRTSSYGKFTLKGGENEFASITPYIKVTHNCGTSVIPGKVCTRKTKYFVPKQHINGPIYDMKTISMDIFDKGEKEDCKKV</sequence>
<keyword evidence="3" id="KW-0964">Secreted</keyword>
<evidence type="ECO:0000256" key="4">
    <source>
        <dbReference type="ARBA" id="ARBA00022729"/>
    </source>
</evidence>
<dbReference type="AlphaFoldDB" id="A0AAV5WXS9"/>
<gene>
    <name evidence="6" type="ORF">PFISCL1PPCAC_26365</name>
</gene>
<protein>
    <recommendedName>
        <fullName evidence="8">Transthyretin-like protein</fullName>
    </recommendedName>
</protein>
<proteinExistence type="inferred from homology"/>
<keyword evidence="4" id="KW-0732">Signal</keyword>
<organism evidence="6 7">
    <name type="scientific">Pristionchus fissidentatus</name>
    <dbReference type="NCBI Taxonomy" id="1538716"/>
    <lineage>
        <taxon>Eukaryota</taxon>
        <taxon>Metazoa</taxon>
        <taxon>Ecdysozoa</taxon>
        <taxon>Nematoda</taxon>
        <taxon>Chromadorea</taxon>
        <taxon>Rhabditida</taxon>
        <taxon>Rhabditina</taxon>
        <taxon>Diplogasteromorpha</taxon>
        <taxon>Diplogasteroidea</taxon>
        <taxon>Neodiplogasteridae</taxon>
        <taxon>Pristionchus</taxon>
    </lineage>
</organism>
<accession>A0AAV5WXS9</accession>